<protein>
    <submittedName>
        <fullName evidence="2">TIGR02680 family protein</fullName>
    </submittedName>
</protein>
<dbReference type="Proteomes" id="UP001597109">
    <property type="component" value="Unassembled WGS sequence"/>
</dbReference>
<dbReference type="Gene3D" id="3.40.50.300">
    <property type="entry name" value="P-loop containing nucleotide triphosphate hydrolases"/>
    <property type="match status" value="1"/>
</dbReference>
<feature type="coiled-coil region" evidence="1">
    <location>
        <begin position="803"/>
        <end position="860"/>
    </location>
</feature>
<accession>A0ABW3LDR5</accession>
<dbReference type="InterPro" id="IPR013496">
    <property type="entry name" value="CHP02680"/>
</dbReference>
<organism evidence="2 3">
    <name type="scientific">Metaplanococcus flavidus</name>
    <dbReference type="NCBI Taxonomy" id="569883"/>
    <lineage>
        <taxon>Bacteria</taxon>
        <taxon>Bacillati</taxon>
        <taxon>Bacillota</taxon>
        <taxon>Bacilli</taxon>
        <taxon>Bacillales</taxon>
        <taxon>Caryophanaceae</taxon>
        <taxon>Metaplanococcus</taxon>
    </lineage>
</organism>
<dbReference type="EMBL" id="JBHTKI010000023">
    <property type="protein sequence ID" value="MFD1032768.1"/>
    <property type="molecule type" value="Genomic_DNA"/>
</dbReference>
<feature type="coiled-coil region" evidence="1">
    <location>
        <begin position="892"/>
        <end position="938"/>
    </location>
</feature>
<name>A0ABW3LDR5_9BACL</name>
<reference evidence="3" key="1">
    <citation type="journal article" date="2019" name="Int. J. Syst. Evol. Microbiol.">
        <title>The Global Catalogue of Microorganisms (GCM) 10K type strain sequencing project: providing services to taxonomists for standard genome sequencing and annotation.</title>
        <authorList>
            <consortium name="The Broad Institute Genomics Platform"/>
            <consortium name="The Broad Institute Genome Sequencing Center for Infectious Disease"/>
            <person name="Wu L."/>
            <person name="Ma J."/>
        </authorList>
    </citation>
    <scope>NUCLEOTIDE SEQUENCE [LARGE SCALE GENOMIC DNA]</scope>
    <source>
        <strain evidence="3">CCUG 56756</strain>
    </source>
</reference>
<feature type="coiled-coil region" evidence="1">
    <location>
        <begin position="287"/>
        <end position="360"/>
    </location>
</feature>
<keyword evidence="3" id="KW-1185">Reference proteome</keyword>
<evidence type="ECO:0000256" key="1">
    <source>
        <dbReference type="SAM" id="Coils"/>
    </source>
</evidence>
<feature type="coiled-coil region" evidence="1">
    <location>
        <begin position="443"/>
        <end position="480"/>
    </location>
</feature>
<evidence type="ECO:0000313" key="3">
    <source>
        <dbReference type="Proteomes" id="UP001597109"/>
    </source>
</evidence>
<feature type="coiled-coil region" evidence="1">
    <location>
        <begin position="234"/>
        <end position="261"/>
    </location>
</feature>
<keyword evidence="1" id="KW-0175">Coiled coil</keyword>
<gene>
    <name evidence="2" type="ORF">ACFQ1X_15115</name>
</gene>
<dbReference type="Pfam" id="PF13558">
    <property type="entry name" value="SbcC_Walker_B"/>
    <property type="match status" value="1"/>
</dbReference>
<dbReference type="InterPro" id="IPR027417">
    <property type="entry name" value="P-loop_NTPase"/>
</dbReference>
<dbReference type="RefSeq" id="WP_144839546.1">
    <property type="nucleotide sequence ID" value="NZ_JBHTKI010000023.1"/>
</dbReference>
<dbReference type="NCBIfam" id="TIGR02680">
    <property type="entry name" value="TIGR02680 family protein"/>
    <property type="match status" value="1"/>
</dbReference>
<sequence>MKNKWKMNRAGLLNFWYYDEETFDFENGKLLLRGSNGSGKSVTMQSFLPVLLDGKKTPDRLDPFGSKSRRMEDYLLGEKEITDREERTGYLFLEYKKEHTNEYITTGIGMQAKRGKDLKSWGFVITDNRRIGYDLELYKIENQSGKKVKIPRSRIELETLIGTGGEVVKSNQEYMELVRKHVFGFETQEAYEDLIKLLIQLRSPKLSKDYKPTVIYEILEDALPPLSDDDLRYLSDSIEQMDQTRQQIEQLDREVDALRKLTKAYDAYNHRVLFEQVTELKKTGTRVKKEQEECIRLADELQKSEKEIERLEKEIKELEQTEEALRKTKERLTTHRVWSLEEERKKMQQDTEENRRKYERADGRISELTKRERRIRTGIDENTDKIGMQSKALAEHVEDMEYESEMSAFSQHGQNASDFGRHLSETFLFDVWKNETAVHDRLLSDGLAKIQEYESLKEKMQQKQKEMGEEEKERDNARQNERAWMVTLSEDKQKKISEIHEWSKANSQYEVREEVFGQAARLMDELYEPHSYDEVKVQFHVFAEAFDNRLKIERLEKEAETKRLQEQKNEKLVKLAERKAQQDPEPERHPATAEARLALRSQGVKFAPLYEVVEFQPDISPEVQRRIESALMEIGLLDALVTKSDLDIQHDRILLPNPNMLAHTLADYLKPDMKQEIVPVERVEEILQSVLMGDSTATVGMDEDGTYRLGILSGYAVPVEEVRFIGKEARKRHREMLIEELERDILKIDQHIAGLSVGIMELALELEKSADVWRSFPRDADLRTSFDEIKEVRHLIAVHNRRIESLAKDYGELDKKYQTTRREMHEKTLLIGLDATAVVYKEALSQLRKYDKKLDELHRMHMNFIHLNESVKKEQELLEDLIADIDVQKGDLNVLIDLIAIAEKEMRQMEEQLALEGAEDIRKQSRTVQAELAELETALKDRRIQLPVSQERRKTLITERLKSAEQLDFWENMKNSWDRTVHQEVNRDFIEFETIGTPEIEQIEAALKTDAAKEKSQIEAKLTRDFYEVQTDLAEHRIRDYPMETQLDEWMKTVDSEEWLSVIEQWKAKTSRRIVDFDKRGIRVTPYTLYKETANEQFIQENRLNEQDEELYKEILYNSVGNKLRSRIGRAEKWTEKMKALMESRDSSSGLKFSIKWQPRTADSEQELDTKELVGLLKQDARLLKDEDIERISAHFRSKIEAAKRWMEEKGEGQTLLQVLKSVLDYRKWFSFVLFYERTNEKRRELTNNKFFTFSGGEKAMAMYIPLFTACYSRYQEAADTAPYIISLDEAFAGVDENNIKEMFEIIEQLGFDYMMNSQVLWGDYETVSSLAVCELVRPKNADFVTVIRYKWDGKSLNEVPDGDPERVLTE</sequence>
<evidence type="ECO:0000313" key="2">
    <source>
        <dbReference type="EMBL" id="MFD1032768.1"/>
    </source>
</evidence>
<comment type="caution">
    <text evidence="2">The sequence shown here is derived from an EMBL/GenBank/DDBJ whole genome shotgun (WGS) entry which is preliminary data.</text>
</comment>
<dbReference type="SUPFAM" id="SSF52540">
    <property type="entry name" value="P-loop containing nucleoside triphosphate hydrolases"/>
    <property type="match status" value="1"/>
</dbReference>
<proteinExistence type="predicted"/>